<keyword evidence="2" id="KW-0732">Signal</keyword>
<gene>
    <name evidence="4" type="ORF">SAMN02745725_01658</name>
</gene>
<dbReference type="Proteomes" id="UP000184185">
    <property type="component" value="Unassembled WGS sequence"/>
</dbReference>
<feature type="region of interest" description="Disordered" evidence="1">
    <location>
        <begin position="264"/>
        <end position="308"/>
    </location>
</feature>
<dbReference type="OrthoDB" id="6372180at2"/>
<organism evidence="4 5">
    <name type="scientific">Pseudobutyrivibrio xylanivorans DSM 14809</name>
    <dbReference type="NCBI Taxonomy" id="1123012"/>
    <lineage>
        <taxon>Bacteria</taxon>
        <taxon>Bacillati</taxon>
        <taxon>Bacillota</taxon>
        <taxon>Clostridia</taxon>
        <taxon>Lachnospirales</taxon>
        <taxon>Lachnospiraceae</taxon>
        <taxon>Pseudobutyrivibrio</taxon>
    </lineage>
</organism>
<reference evidence="4 5" key="1">
    <citation type="submission" date="2016-11" db="EMBL/GenBank/DDBJ databases">
        <authorList>
            <person name="Jaros S."/>
            <person name="Januszkiewicz K."/>
            <person name="Wedrychowicz H."/>
        </authorList>
    </citation>
    <scope>NUCLEOTIDE SEQUENCE [LARGE SCALE GENOMIC DNA]</scope>
    <source>
        <strain evidence="4 5">DSM 14809</strain>
    </source>
</reference>
<evidence type="ECO:0000313" key="4">
    <source>
        <dbReference type="EMBL" id="SHJ05730.1"/>
    </source>
</evidence>
<keyword evidence="5" id="KW-1185">Reference proteome</keyword>
<dbReference type="InterPro" id="IPR043708">
    <property type="entry name" value="DUF5648"/>
</dbReference>
<feature type="chain" id="PRO_5013246187" description="DUF5648 domain-containing protein" evidence="2">
    <location>
        <begin position="32"/>
        <end position="842"/>
    </location>
</feature>
<sequence length="842" mass="88857">MKKTRKALLSMILSAAMVIAMLPGMSMVVKAESTVTVTAENLGYSAGNIIPAETWLEVLSEGVTLTLSTFIGNEDAPREVVDIKKTGGDHGPKVKLIRDAKVKAYSYADSVHTLSVVYEDISGDTGSGGGSSDAGDPGSGSSDAGGSSTPETHIHDWDYRDLGNGVLRAECTCEVRPTLTIVAPDLSRLGSGSPNATLLPDQLWTDNNLPTNFTINYANFANGEHCDSAPTTAGEYIAAASAPHPKNNNQTIYVSLIYTISASSTSGGSGNEGDPGSGSSDAGNPGSGASDEGGAGGDSGNSSDAQQEGSNDSILFAVGDYGFDIQGKDGNKNIQTTFSNRGYVTRMQVGSNSTDFSDFAYGKKYSYEGIEGNVTASLNGNSVAIVYTLKNTTNETKSVKIGSYADTQIGDDDDAPVSFTNKGIQMISKDGKYAFVVNPGNADFTTRWYGSCGERSGNVFNNRTDSETFTSDSGVAWSWSVEVPANSTVTRTAILAAGSAESIIEPQSDTNKSTATIAVSGETAVKGENPIVPNLNSEAASQGDDVTLDMQITADPETTFATNPTLNNEPEVKEEVKGQFKDESTIKVDVLHINVRKLVAGVFAATLTNTNSVLEIGVGYNFTGKYDPSLVSKHGDEVRTFATLTARPTAGNYINSSFFADTENDKFYIYSKDYSDFVISYSTVEGNAQNRTVIDPNAGGSSSTSSAPKTIPVYRLFNKVNGNHLFTTNAEEKDILVANGWADEGIAWQVVANTATPVYRLFDAAGSGEHYYTANEALKAELIAKGCVDEGVAWYGQAANGRTVYKVTNTKYGKSVLTTSVEEKEALVAAGFAAEEADFKVN</sequence>
<protein>
    <recommendedName>
        <fullName evidence="3">DUF5648 domain-containing protein</fullName>
    </recommendedName>
</protein>
<evidence type="ECO:0000256" key="2">
    <source>
        <dbReference type="SAM" id="SignalP"/>
    </source>
</evidence>
<dbReference type="AlphaFoldDB" id="A0A1M6G709"/>
<accession>A0A1M6G709</accession>
<feature type="domain" description="DUF5648" evidence="3">
    <location>
        <begin position="712"/>
        <end position="840"/>
    </location>
</feature>
<evidence type="ECO:0000259" key="3">
    <source>
        <dbReference type="Pfam" id="PF18885"/>
    </source>
</evidence>
<name>A0A1M6G709_PSEXY</name>
<evidence type="ECO:0000313" key="5">
    <source>
        <dbReference type="Proteomes" id="UP000184185"/>
    </source>
</evidence>
<feature type="signal peptide" evidence="2">
    <location>
        <begin position="1"/>
        <end position="31"/>
    </location>
</feature>
<feature type="region of interest" description="Disordered" evidence="1">
    <location>
        <begin position="125"/>
        <end position="156"/>
    </location>
</feature>
<proteinExistence type="predicted"/>
<dbReference type="RefSeq" id="WP_072915896.1">
    <property type="nucleotide sequence ID" value="NZ_FQYQ01000009.1"/>
</dbReference>
<feature type="compositionally biased region" description="Low complexity" evidence="1">
    <location>
        <begin position="133"/>
        <end position="150"/>
    </location>
</feature>
<dbReference type="Pfam" id="PF18885">
    <property type="entry name" value="DUF5648"/>
    <property type="match status" value="1"/>
</dbReference>
<evidence type="ECO:0000256" key="1">
    <source>
        <dbReference type="SAM" id="MobiDB-lite"/>
    </source>
</evidence>
<feature type="compositionally biased region" description="Gly residues" evidence="1">
    <location>
        <begin position="267"/>
        <end position="276"/>
    </location>
</feature>
<dbReference type="EMBL" id="FQYQ01000009">
    <property type="protein sequence ID" value="SHJ05730.1"/>
    <property type="molecule type" value="Genomic_DNA"/>
</dbReference>